<evidence type="ECO:0000313" key="2">
    <source>
        <dbReference type="Proteomes" id="UP000316770"/>
    </source>
</evidence>
<proteinExistence type="predicted"/>
<dbReference type="Proteomes" id="UP000316770">
    <property type="component" value="Chromosome"/>
</dbReference>
<sequence>MGETEHLDQFFSKLMSDKVMGKIVGDINSERQRQIDGGWLGDKPFAEADYPQRIDFDLYRTFAGGQLTRSFNEHLLSQFTFPPLTAGELGELACDHFAGAYHAEELSAALFRLSAHVGRLTTYTADDFNICFDVAKVSGAAFDIPHEMRDCPRLFESPHGFWISFSESGNPFSPATIDLSGKFSELALKEVSVSVARIATSASRTVHLVNCDPKLPDVYGYVPFEVSQSAVWDDFKRLGKSFFSHLISSYFLAPVGKASTLDQRLRNAAHLLAEADSQDSAAISLSLSFSAIEAIVCSKTDGIVDELSRNVASLLEPDKLNRIDAIAAIKSLYNLRSKTLHGASVNGDDKARWKARTLAAAIVRAVYEWQEHIARMGECASRDGFLCELKSLSVTGSQMVGVSERLSRFIPTNDNW</sequence>
<organism evidence="1 2">
    <name type="scientific">Rosistilla oblonga</name>
    <dbReference type="NCBI Taxonomy" id="2527990"/>
    <lineage>
        <taxon>Bacteria</taxon>
        <taxon>Pseudomonadati</taxon>
        <taxon>Planctomycetota</taxon>
        <taxon>Planctomycetia</taxon>
        <taxon>Pirellulales</taxon>
        <taxon>Pirellulaceae</taxon>
        <taxon>Rosistilla</taxon>
    </lineage>
</organism>
<dbReference type="EMBL" id="CP036318">
    <property type="protein sequence ID" value="QDV54317.1"/>
    <property type="molecule type" value="Genomic_DNA"/>
</dbReference>
<dbReference type="AlphaFoldDB" id="A0A518IMK9"/>
<protein>
    <submittedName>
        <fullName evidence="1">Uncharacterized protein</fullName>
    </submittedName>
</protein>
<evidence type="ECO:0000313" key="1">
    <source>
        <dbReference type="EMBL" id="QDV54317.1"/>
    </source>
</evidence>
<dbReference type="RefSeq" id="WP_145281833.1">
    <property type="nucleotide sequence ID" value="NZ_CP036318.1"/>
</dbReference>
<name>A0A518IMK9_9BACT</name>
<gene>
    <name evidence="1" type="ORF">Mal33_02670</name>
</gene>
<accession>A0A518IMK9</accession>
<keyword evidence="2" id="KW-1185">Reference proteome</keyword>
<reference evidence="1 2" key="1">
    <citation type="submission" date="2019-02" db="EMBL/GenBank/DDBJ databases">
        <title>Deep-cultivation of Planctomycetes and their phenomic and genomic characterization uncovers novel biology.</title>
        <authorList>
            <person name="Wiegand S."/>
            <person name="Jogler M."/>
            <person name="Boedeker C."/>
            <person name="Pinto D."/>
            <person name="Vollmers J."/>
            <person name="Rivas-Marin E."/>
            <person name="Kohn T."/>
            <person name="Peeters S.H."/>
            <person name="Heuer A."/>
            <person name="Rast P."/>
            <person name="Oberbeckmann S."/>
            <person name="Bunk B."/>
            <person name="Jeske O."/>
            <person name="Meyerdierks A."/>
            <person name="Storesund J.E."/>
            <person name="Kallscheuer N."/>
            <person name="Luecker S."/>
            <person name="Lage O.M."/>
            <person name="Pohl T."/>
            <person name="Merkel B.J."/>
            <person name="Hornburger P."/>
            <person name="Mueller R.-W."/>
            <person name="Bruemmer F."/>
            <person name="Labrenz M."/>
            <person name="Spormann A.M."/>
            <person name="Op den Camp H."/>
            <person name="Overmann J."/>
            <person name="Amann R."/>
            <person name="Jetten M.S.M."/>
            <person name="Mascher T."/>
            <person name="Medema M.H."/>
            <person name="Devos D.P."/>
            <person name="Kaster A.-K."/>
            <person name="Ovreas L."/>
            <person name="Rohde M."/>
            <person name="Galperin M.Y."/>
            <person name="Jogler C."/>
        </authorList>
    </citation>
    <scope>NUCLEOTIDE SEQUENCE [LARGE SCALE GENOMIC DNA]</scope>
    <source>
        <strain evidence="1 2">Mal33</strain>
    </source>
</reference>